<feature type="transmembrane region" description="Helical" evidence="1">
    <location>
        <begin position="197"/>
        <end position="214"/>
    </location>
</feature>
<organism evidence="2 3">
    <name type="scientific">Bacteroides ovatus</name>
    <dbReference type="NCBI Taxonomy" id="28116"/>
    <lineage>
        <taxon>Bacteria</taxon>
        <taxon>Pseudomonadati</taxon>
        <taxon>Bacteroidota</taxon>
        <taxon>Bacteroidia</taxon>
        <taxon>Bacteroidales</taxon>
        <taxon>Bacteroidaceae</taxon>
        <taxon>Bacteroides</taxon>
    </lineage>
</organism>
<feature type="transmembrane region" description="Helical" evidence="1">
    <location>
        <begin position="57"/>
        <end position="77"/>
    </location>
</feature>
<protein>
    <recommendedName>
        <fullName evidence="4">Zinc ribbon domain-containing protein</fullName>
    </recommendedName>
</protein>
<feature type="transmembrane region" description="Helical" evidence="1">
    <location>
        <begin position="308"/>
        <end position="327"/>
    </location>
</feature>
<keyword evidence="1" id="KW-1133">Transmembrane helix</keyword>
<feature type="transmembrane region" description="Helical" evidence="1">
    <location>
        <begin position="333"/>
        <end position="351"/>
    </location>
</feature>
<name>A0A1G8KWM8_BACOV</name>
<evidence type="ECO:0008006" key="4">
    <source>
        <dbReference type="Google" id="ProtNLM"/>
    </source>
</evidence>
<evidence type="ECO:0000313" key="2">
    <source>
        <dbReference type="EMBL" id="SDI47789.1"/>
    </source>
</evidence>
<keyword evidence="1" id="KW-0812">Transmembrane</keyword>
<accession>A0A1G8KWM8</accession>
<reference evidence="2 3" key="1">
    <citation type="submission" date="2016-10" db="EMBL/GenBank/DDBJ databases">
        <authorList>
            <person name="de Groot N.N."/>
        </authorList>
    </citation>
    <scope>NUCLEOTIDE SEQUENCE [LARGE SCALE GENOMIC DNA]</scope>
    <source>
        <strain evidence="2 3">NLAE-zl-C57</strain>
    </source>
</reference>
<evidence type="ECO:0000313" key="3">
    <source>
        <dbReference type="Proteomes" id="UP000181870"/>
    </source>
</evidence>
<proteinExistence type="predicted"/>
<evidence type="ECO:0000256" key="1">
    <source>
        <dbReference type="SAM" id="Phobius"/>
    </source>
</evidence>
<dbReference type="EMBL" id="FNDO01000048">
    <property type="protein sequence ID" value="SDI47789.1"/>
    <property type="molecule type" value="Genomic_DNA"/>
</dbReference>
<gene>
    <name evidence="2" type="ORF">SAMN05192582_104817</name>
</gene>
<dbReference type="AlphaFoldDB" id="A0A1G8KWM8"/>
<sequence>MRIINHGIIRHRGRRGDNVSTHPSGIGRLNGLWKRDRKLFSMFSASSMSSVSYSNSVFSAFSVVKSVMSLLLCLFLLSSCYYKTPALDSEELSKETKDSLTYLYERHYTWNTNLEVVDDSISLECLPIKDTFIQLNRGDRVVVAEFAVHPVDSVDSIWVKLAHTQDEQGWIREKELKKSFAPTDSISQAIHLFSDTHASYFVVIFALFVGAYLFRAFRRKQLQMVYFNDIDSVYPLFLCLLMAFSATIYESMQVFVPETWEHFYFNPTLSPFKVPFILSVFLLSIWLFLIVALAVLDDLFRQLTPAAAIFYLLGLMSCCIFCYFFFILMTHIYIGYLFLAFFILVFAKKVYRNIGYKYRCGHCGEKLKEKGLCPHCGAINE</sequence>
<dbReference type="Proteomes" id="UP000181870">
    <property type="component" value="Unassembled WGS sequence"/>
</dbReference>
<feature type="transmembrane region" description="Helical" evidence="1">
    <location>
        <begin position="234"/>
        <end position="256"/>
    </location>
</feature>
<keyword evidence="1" id="KW-0472">Membrane</keyword>
<dbReference type="RefSeq" id="WP_176817090.1">
    <property type="nucleotide sequence ID" value="NZ_FNDO01000048.1"/>
</dbReference>
<feature type="transmembrane region" description="Helical" evidence="1">
    <location>
        <begin position="276"/>
        <end position="296"/>
    </location>
</feature>